<reference evidence="2 3" key="1">
    <citation type="submission" date="2014-04" db="EMBL/GenBank/DDBJ databases">
        <authorList>
            <consortium name="DOE Joint Genome Institute"/>
            <person name="Kuo A."/>
            <person name="Gay G."/>
            <person name="Dore J."/>
            <person name="Kohler A."/>
            <person name="Nagy L.G."/>
            <person name="Floudas D."/>
            <person name="Copeland A."/>
            <person name="Barry K.W."/>
            <person name="Cichocki N."/>
            <person name="Veneault-Fourrey C."/>
            <person name="LaButti K."/>
            <person name="Lindquist E.A."/>
            <person name="Lipzen A."/>
            <person name="Lundell T."/>
            <person name="Morin E."/>
            <person name="Murat C."/>
            <person name="Sun H."/>
            <person name="Tunlid A."/>
            <person name="Henrissat B."/>
            <person name="Grigoriev I.V."/>
            <person name="Hibbett D.S."/>
            <person name="Martin F."/>
            <person name="Nordberg H.P."/>
            <person name="Cantor M.N."/>
            <person name="Hua S.X."/>
        </authorList>
    </citation>
    <scope>NUCLEOTIDE SEQUENCE [LARGE SCALE GENOMIC DNA]</scope>
    <source>
        <strain evidence="3">h7</strain>
    </source>
</reference>
<feature type="region of interest" description="Disordered" evidence="1">
    <location>
        <begin position="1"/>
        <end position="34"/>
    </location>
</feature>
<sequence>MSGSVHHRSLSHDSQGTSKPPRSPSPPCHTFHPSILPRVPTPALVESVAGGAHYSGVNVETESVLKRRRTSASRPHTELNRDHQRVLDDLTELYCARPTLEILERSWNKDAQFEDPLCKCNGFVEYAAQPKLFIKSENISRRVMSSTDSPNRLIYFQSQEYTTQKGESSNSVITVDLDENEKIVRVIDQWNGQELPTRFGALFLRVLNAKIFPWLFRVPNIST</sequence>
<dbReference type="PANTHER" id="PTHR34213:SF2">
    <property type="entry name" value="NUCLEAR TRANSPORT FACTOR 2 (NTF2) FAMILY PROTEIN"/>
    <property type="match status" value="1"/>
</dbReference>
<dbReference type="OrthoDB" id="2400485at2759"/>
<evidence type="ECO:0000256" key="1">
    <source>
        <dbReference type="SAM" id="MobiDB-lite"/>
    </source>
</evidence>
<dbReference type="STRING" id="686832.A0A0C2Z6S7"/>
<organism evidence="2 3">
    <name type="scientific">Hebeloma cylindrosporum</name>
    <dbReference type="NCBI Taxonomy" id="76867"/>
    <lineage>
        <taxon>Eukaryota</taxon>
        <taxon>Fungi</taxon>
        <taxon>Dikarya</taxon>
        <taxon>Basidiomycota</taxon>
        <taxon>Agaricomycotina</taxon>
        <taxon>Agaricomycetes</taxon>
        <taxon>Agaricomycetidae</taxon>
        <taxon>Agaricales</taxon>
        <taxon>Agaricineae</taxon>
        <taxon>Hymenogastraceae</taxon>
        <taxon>Hebeloma</taxon>
    </lineage>
</organism>
<name>A0A0C2Z6S7_HEBCY</name>
<gene>
    <name evidence="2" type="ORF">M413DRAFT_60519</name>
</gene>
<dbReference type="AlphaFoldDB" id="A0A0C2Z6S7"/>
<protein>
    <submittedName>
        <fullName evidence="2">Uncharacterized protein</fullName>
    </submittedName>
</protein>
<proteinExistence type="predicted"/>
<accession>A0A0C2Z6S7</accession>
<evidence type="ECO:0000313" key="2">
    <source>
        <dbReference type="EMBL" id="KIM48867.1"/>
    </source>
</evidence>
<keyword evidence="3" id="KW-1185">Reference proteome</keyword>
<dbReference type="EMBL" id="KN831768">
    <property type="protein sequence ID" value="KIM48867.1"/>
    <property type="molecule type" value="Genomic_DNA"/>
</dbReference>
<dbReference type="PANTHER" id="PTHR34213">
    <property type="entry name" value="NUCLEAR TRANSPORT FACTOR 2 (NTF2) FAMILY PROTEIN"/>
    <property type="match status" value="1"/>
</dbReference>
<dbReference type="HOGENOM" id="CLU_1312811_0_0_1"/>
<reference evidence="3" key="2">
    <citation type="submission" date="2015-01" db="EMBL/GenBank/DDBJ databases">
        <title>Evolutionary Origins and Diversification of the Mycorrhizal Mutualists.</title>
        <authorList>
            <consortium name="DOE Joint Genome Institute"/>
            <consortium name="Mycorrhizal Genomics Consortium"/>
            <person name="Kohler A."/>
            <person name="Kuo A."/>
            <person name="Nagy L.G."/>
            <person name="Floudas D."/>
            <person name="Copeland A."/>
            <person name="Barry K.W."/>
            <person name="Cichocki N."/>
            <person name="Veneault-Fourrey C."/>
            <person name="LaButti K."/>
            <person name="Lindquist E.A."/>
            <person name="Lipzen A."/>
            <person name="Lundell T."/>
            <person name="Morin E."/>
            <person name="Murat C."/>
            <person name="Riley R."/>
            <person name="Ohm R."/>
            <person name="Sun H."/>
            <person name="Tunlid A."/>
            <person name="Henrissat B."/>
            <person name="Grigoriev I.V."/>
            <person name="Hibbett D.S."/>
            <person name="Martin F."/>
        </authorList>
    </citation>
    <scope>NUCLEOTIDE SEQUENCE [LARGE SCALE GENOMIC DNA]</scope>
    <source>
        <strain evidence="3">h7</strain>
    </source>
</reference>
<dbReference type="Proteomes" id="UP000053424">
    <property type="component" value="Unassembled WGS sequence"/>
</dbReference>
<evidence type="ECO:0000313" key="3">
    <source>
        <dbReference type="Proteomes" id="UP000053424"/>
    </source>
</evidence>